<sequence length="211" mass="23149">MITRPGRRGAYSKTPRQREKILDAAMAVFGQRGNRGSSLREIAERVGMSQAGLLHHFGSKNQLLLAVLERFDQEEQPDSPPRSVAEGIAYVREELIRGLDRPGLFQLQVTMSAEATDPAHPAHDHFVAHYRRVSTQFCEAIDGAVHAGQIRGDVDVPAMARLIMAVLDGLQLQKLLNEDVDVLTSIDLMFDGLLAAYGADDAGVTERPAHT</sequence>
<dbReference type="InterPro" id="IPR009057">
    <property type="entry name" value="Homeodomain-like_sf"/>
</dbReference>
<evidence type="ECO:0000256" key="4">
    <source>
        <dbReference type="PROSITE-ProRule" id="PRU00335"/>
    </source>
</evidence>
<protein>
    <submittedName>
        <fullName evidence="6">AcrR family transcriptional regulator</fullName>
    </submittedName>
</protein>
<dbReference type="PRINTS" id="PR00455">
    <property type="entry name" value="HTHTETR"/>
</dbReference>
<evidence type="ECO:0000313" key="7">
    <source>
        <dbReference type="Proteomes" id="UP000554054"/>
    </source>
</evidence>
<dbReference type="PROSITE" id="PS50977">
    <property type="entry name" value="HTH_TETR_2"/>
    <property type="match status" value="1"/>
</dbReference>
<proteinExistence type="predicted"/>
<dbReference type="EMBL" id="JACCAE010000001">
    <property type="protein sequence ID" value="NYF98840.1"/>
    <property type="molecule type" value="Genomic_DNA"/>
</dbReference>
<dbReference type="InterPro" id="IPR050109">
    <property type="entry name" value="HTH-type_TetR-like_transc_reg"/>
</dbReference>
<dbReference type="Pfam" id="PF16925">
    <property type="entry name" value="TetR_C_13"/>
    <property type="match status" value="1"/>
</dbReference>
<dbReference type="Gene3D" id="1.10.357.10">
    <property type="entry name" value="Tetracycline Repressor, domain 2"/>
    <property type="match status" value="1"/>
</dbReference>
<evidence type="ECO:0000256" key="3">
    <source>
        <dbReference type="ARBA" id="ARBA00023163"/>
    </source>
</evidence>
<dbReference type="Pfam" id="PF00440">
    <property type="entry name" value="TetR_N"/>
    <property type="match status" value="1"/>
</dbReference>
<keyword evidence="7" id="KW-1185">Reference proteome</keyword>
<reference evidence="6 7" key="1">
    <citation type="submission" date="2020-07" db="EMBL/GenBank/DDBJ databases">
        <title>Sequencing the genomes of 1000 actinobacteria strains.</title>
        <authorList>
            <person name="Klenk H.-P."/>
        </authorList>
    </citation>
    <scope>NUCLEOTIDE SEQUENCE [LARGE SCALE GENOMIC DNA]</scope>
    <source>
        <strain evidence="6 7">DSM 26154</strain>
    </source>
</reference>
<dbReference type="RefSeq" id="WP_185991607.1">
    <property type="nucleotide sequence ID" value="NZ_JACCAE010000001.1"/>
</dbReference>
<feature type="DNA-binding region" description="H-T-H motif" evidence="4">
    <location>
        <begin position="38"/>
        <end position="57"/>
    </location>
</feature>
<evidence type="ECO:0000313" key="6">
    <source>
        <dbReference type="EMBL" id="NYF98840.1"/>
    </source>
</evidence>
<evidence type="ECO:0000256" key="1">
    <source>
        <dbReference type="ARBA" id="ARBA00023015"/>
    </source>
</evidence>
<accession>A0A852VTX1</accession>
<dbReference type="AlphaFoldDB" id="A0A852VTX1"/>
<dbReference type="PANTHER" id="PTHR30055">
    <property type="entry name" value="HTH-TYPE TRANSCRIPTIONAL REGULATOR RUTR"/>
    <property type="match status" value="1"/>
</dbReference>
<dbReference type="InterPro" id="IPR036271">
    <property type="entry name" value="Tet_transcr_reg_TetR-rel_C_sf"/>
</dbReference>
<dbReference type="SUPFAM" id="SSF48498">
    <property type="entry name" value="Tetracyclin repressor-like, C-terminal domain"/>
    <property type="match status" value="1"/>
</dbReference>
<name>A0A852VTX1_9MICO</name>
<dbReference type="InterPro" id="IPR011075">
    <property type="entry name" value="TetR_C"/>
</dbReference>
<gene>
    <name evidence="6" type="ORF">BJY20_002232</name>
</gene>
<dbReference type="PANTHER" id="PTHR30055:SF234">
    <property type="entry name" value="HTH-TYPE TRANSCRIPTIONAL REGULATOR BETI"/>
    <property type="match status" value="1"/>
</dbReference>
<dbReference type="Proteomes" id="UP000554054">
    <property type="component" value="Unassembled WGS sequence"/>
</dbReference>
<dbReference type="GO" id="GO:0000976">
    <property type="term" value="F:transcription cis-regulatory region binding"/>
    <property type="evidence" value="ECO:0007669"/>
    <property type="project" value="TreeGrafter"/>
</dbReference>
<keyword evidence="2 4" id="KW-0238">DNA-binding</keyword>
<dbReference type="SUPFAM" id="SSF46689">
    <property type="entry name" value="Homeodomain-like"/>
    <property type="match status" value="1"/>
</dbReference>
<feature type="domain" description="HTH tetR-type" evidence="5">
    <location>
        <begin position="15"/>
        <end position="75"/>
    </location>
</feature>
<organism evidence="6 7">
    <name type="scientific">Janibacter cremeus</name>
    <dbReference type="NCBI Taxonomy" id="1285192"/>
    <lineage>
        <taxon>Bacteria</taxon>
        <taxon>Bacillati</taxon>
        <taxon>Actinomycetota</taxon>
        <taxon>Actinomycetes</taxon>
        <taxon>Micrococcales</taxon>
        <taxon>Intrasporangiaceae</taxon>
        <taxon>Janibacter</taxon>
    </lineage>
</organism>
<dbReference type="GO" id="GO:0003700">
    <property type="term" value="F:DNA-binding transcription factor activity"/>
    <property type="evidence" value="ECO:0007669"/>
    <property type="project" value="TreeGrafter"/>
</dbReference>
<dbReference type="InterPro" id="IPR001647">
    <property type="entry name" value="HTH_TetR"/>
</dbReference>
<keyword evidence="1" id="KW-0805">Transcription regulation</keyword>
<evidence type="ECO:0000259" key="5">
    <source>
        <dbReference type="PROSITE" id="PS50977"/>
    </source>
</evidence>
<keyword evidence="3" id="KW-0804">Transcription</keyword>
<evidence type="ECO:0000256" key="2">
    <source>
        <dbReference type="ARBA" id="ARBA00023125"/>
    </source>
</evidence>
<comment type="caution">
    <text evidence="6">The sequence shown here is derived from an EMBL/GenBank/DDBJ whole genome shotgun (WGS) entry which is preliminary data.</text>
</comment>